<dbReference type="SUPFAM" id="SSF56176">
    <property type="entry name" value="FAD-binding/transporter-associated domain-like"/>
    <property type="match status" value="1"/>
</dbReference>
<dbReference type="InterPro" id="IPR016167">
    <property type="entry name" value="FAD-bd_PCMH_sub1"/>
</dbReference>
<dbReference type="PROSITE" id="PS51387">
    <property type="entry name" value="FAD_PCMH"/>
    <property type="match status" value="1"/>
</dbReference>
<dbReference type="InterPro" id="IPR036683">
    <property type="entry name" value="CO_DH_flav_C_dom_sf"/>
</dbReference>
<name>A0ABY5DQS0_9ACTN</name>
<keyword evidence="2" id="KW-0274">FAD</keyword>
<keyword evidence="1" id="KW-0285">Flavoprotein</keyword>
<dbReference type="InterPro" id="IPR051312">
    <property type="entry name" value="Diverse_Substr_Oxidored"/>
</dbReference>
<dbReference type="SMART" id="SM01092">
    <property type="entry name" value="CO_deh_flav_C"/>
    <property type="match status" value="1"/>
</dbReference>
<dbReference type="RefSeq" id="WP_254570152.1">
    <property type="nucleotide sequence ID" value="NZ_CP098502.1"/>
</dbReference>
<evidence type="ECO:0000259" key="4">
    <source>
        <dbReference type="PROSITE" id="PS51387"/>
    </source>
</evidence>
<dbReference type="Gene3D" id="3.30.43.10">
    <property type="entry name" value="Uridine Diphospho-n-acetylenolpyruvylglucosamine Reductase, domain 2"/>
    <property type="match status" value="1"/>
</dbReference>
<evidence type="ECO:0000256" key="2">
    <source>
        <dbReference type="ARBA" id="ARBA00022827"/>
    </source>
</evidence>
<evidence type="ECO:0000256" key="3">
    <source>
        <dbReference type="ARBA" id="ARBA00023002"/>
    </source>
</evidence>
<dbReference type="Gene3D" id="3.30.390.50">
    <property type="entry name" value="CO dehydrogenase flavoprotein, C-terminal domain"/>
    <property type="match status" value="1"/>
</dbReference>
<dbReference type="SUPFAM" id="SSF55447">
    <property type="entry name" value="CO dehydrogenase flavoprotein C-terminal domain-like"/>
    <property type="match status" value="1"/>
</dbReference>
<dbReference type="InterPro" id="IPR016166">
    <property type="entry name" value="FAD-bd_PCMH"/>
</dbReference>
<accession>A0ABY5DQS0</accession>
<dbReference type="Pfam" id="PF00941">
    <property type="entry name" value="FAD_binding_5"/>
    <property type="match status" value="1"/>
</dbReference>
<feature type="domain" description="FAD-binding PCMH-type" evidence="4">
    <location>
        <begin position="1"/>
        <end position="174"/>
    </location>
</feature>
<dbReference type="Proteomes" id="UP001056035">
    <property type="component" value="Chromosome"/>
</dbReference>
<sequence length="283" mass="29686">MIPAAFDYTVPGSLDEAIDALRDGGEDAKLLAGGHSLVPLMKLRLAAPTLLVDLRRVPGLHGIERQNGSWRIGAMTRHAELQDRHDDLGVVAHAAAGIADQQVRNRGTIGGSLAHGDSASDLPTILLTLEGTVTAMGPDGAREIAAADLFQDYLTTSLDPLEIITEVRMPAMDGWGHGYQKFTRRAEDWAMVGVAAVVRKNDDGTVAEARIGLTNMGSTPLRATAAEEALVGQPLTAEAIAAAAGHAADGTNPPADRNASEDYKRHLACVLTGRALREAAGLA</sequence>
<protein>
    <submittedName>
        <fullName evidence="5">Xanthine dehydrogenase family protein subunit M</fullName>
    </submittedName>
</protein>
<keyword evidence="6" id="KW-1185">Reference proteome</keyword>
<dbReference type="PANTHER" id="PTHR42659:SF2">
    <property type="entry name" value="XANTHINE DEHYDROGENASE SUBUNIT C-RELATED"/>
    <property type="match status" value="1"/>
</dbReference>
<gene>
    <name evidence="5" type="ORF">NBH00_19010</name>
</gene>
<dbReference type="InterPro" id="IPR016169">
    <property type="entry name" value="FAD-bd_PCMH_sub2"/>
</dbReference>
<organism evidence="5 6">
    <name type="scientific">Paraconexibacter antarcticus</name>
    <dbReference type="NCBI Taxonomy" id="2949664"/>
    <lineage>
        <taxon>Bacteria</taxon>
        <taxon>Bacillati</taxon>
        <taxon>Actinomycetota</taxon>
        <taxon>Thermoleophilia</taxon>
        <taxon>Solirubrobacterales</taxon>
        <taxon>Paraconexibacteraceae</taxon>
        <taxon>Paraconexibacter</taxon>
    </lineage>
</organism>
<dbReference type="PANTHER" id="PTHR42659">
    <property type="entry name" value="XANTHINE DEHYDROGENASE SUBUNIT C-RELATED"/>
    <property type="match status" value="1"/>
</dbReference>
<reference evidence="5 6" key="1">
    <citation type="submission" date="2022-06" db="EMBL/GenBank/DDBJ databases">
        <title>Paraconexibacter antarcticus.</title>
        <authorList>
            <person name="Kim C.S."/>
        </authorList>
    </citation>
    <scope>NUCLEOTIDE SEQUENCE [LARGE SCALE GENOMIC DNA]</scope>
    <source>
        <strain evidence="5 6">02-257</strain>
    </source>
</reference>
<dbReference type="InterPro" id="IPR005107">
    <property type="entry name" value="CO_DH_flav_C"/>
</dbReference>
<dbReference type="InterPro" id="IPR002346">
    <property type="entry name" value="Mopterin_DH_FAD-bd"/>
</dbReference>
<evidence type="ECO:0000313" key="5">
    <source>
        <dbReference type="EMBL" id="UTI63427.1"/>
    </source>
</evidence>
<dbReference type="Pfam" id="PF03450">
    <property type="entry name" value="CO_deh_flav_C"/>
    <property type="match status" value="1"/>
</dbReference>
<dbReference type="EMBL" id="CP098502">
    <property type="protein sequence ID" value="UTI63427.1"/>
    <property type="molecule type" value="Genomic_DNA"/>
</dbReference>
<evidence type="ECO:0000313" key="6">
    <source>
        <dbReference type="Proteomes" id="UP001056035"/>
    </source>
</evidence>
<evidence type="ECO:0000256" key="1">
    <source>
        <dbReference type="ARBA" id="ARBA00022630"/>
    </source>
</evidence>
<proteinExistence type="predicted"/>
<keyword evidence="3" id="KW-0560">Oxidoreductase</keyword>
<dbReference type="Gene3D" id="3.30.465.10">
    <property type="match status" value="1"/>
</dbReference>
<dbReference type="InterPro" id="IPR036318">
    <property type="entry name" value="FAD-bd_PCMH-like_sf"/>
</dbReference>